<reference evidence="7 8" key="1">
    <citation type="submission" date="2017-05" db="EMBL/GenBank/DDBJ databases">
        <title>Vagococcus spp. assemblies.</title>
        <authorList>
            <person name="Gulvik C.A."/>
        </authorList>
    </citation>
    <scope>NUCLEOTIDE SEQUENCE [LARGE SCALE GENOMIC DNA]</scope>
    <source>
        <strain evidence="7 8">CCUG 51432</strain>
    </source>
</reference>
<name>A0A430AYC7_9ENTE</name>
<dbReference type="HAMAP" id="MF_00337">
    <property type="entry name" value="Exonuc_7_S"/>
    <property type="match status" value="1"/>
</dbReference>
<sequence>MAVSRTEQSFEAALEQLEGIVKELEKGDIPLEEALTSFKKGIELSQFCQKKLTDAEEVLTKIMNENDEEIIFEEREPMDE</sequence>
<keyword evidence="8" id="KW-1185">Reference proteome</keyword>
<evidence type="ECO:0000256" key="4">
    <source>
        <dbReference type="ARBA" id="ARBA00022801"/>
    </source>
</evidence>
<dbReference type="Gene3D" id="1.10.287.1040">
    <property type="entry name" value="Exonuclease VII, small subunit"/>
    <property type="match status" value="1"/>
</dbReference>
<gene>
    <name evidence="6" type="primary">xseB</name>
    <name evidence="7" type="ORF">CBF29_05085</name>
</gene>
<proteinExistence type="inferred from homology"/>
<keyword evidence="5 6" id="KW-0269">Exonuclease</keyword>
<evidence type="ECO:0000256" key="3">
    <source>
        <dbReference type="ARBA" id="ARBA00022722"/>
    </source>
</evidence>
<dbReference type="PANTHER" id="PTHR34137">
    <property type="entry name" value="EXODEOXYRIBONUCLEASE 7 SMALL SUBUNIT"/>
    <property type="match status" value="1"/>
</dbReference>
<keyword evidence="2 6" id="KW-0963">Cytoplasm</keyword>
<evidence type="ECO:0000256" key="1">
    <source>
        <dbReference type="ARBA" id="ARBA00009998"/>
    </source>
</evidence>
<keyword evidence="4 6" id="KW-0378">Hydrolase</keyword>
<dbReference type="AlphaFoldDB" id="A0A430AYC7"/>
<dbReference type="EC" id="3.1.11.6" evidence="6"/>
<evidence type="ECO:0000256" key="6">
    <source>
        <dbReference type="HAMAP-Rule" id="MF_00337"/>
    </source>
</evidence>
<dbReference type="Proteomes" id="UP000287605">
    <property type="component" value="Unassembled WGS sequence"/>
</dbReference>
<dbReference type="NCBIfam" id="NF002138">
    <property type="entry name" value="PRK00977.1-2"/>
    <property type="match status" value="1"/>
</dbReference>
<dbReference type="GO" id="GO:0008855">
    <property type="term" value="F:exodeoxyribonuclease VII activity"/>
    <property type="evidence" value="ECO:0007669"/>
    <property type="project" value="UniProtKB-UniRule"/>
</dbReference>
<dbReference type="OrthoDB" id="9798666at2"/>
<evidence type="ECO:0000256" key="5">
    <source>
        <dbReference type="ARBA" id="ARBA00022839"/>
    </source>
</evidence>
<keyword evidence="3 6" id="KW-0540">Nuclease</keyword>
<evidence type="ECO:0000313" key="8">
    <source>
        <dbReference type="Proteomes" id="UP000287605"/>
    </source>
</evidence>
<comment type="subunit">
    <text evidence="6">Heterooligomer composed of large and small subunits.</text>
</comment>
<dbReference type="EMBL" id="NGKA01000006">
    <property type="protein sequence ID" value="RSU13046.1"/>
    <property type="molecule type" value="Genomic_DNA"/>
</dbReference>
<dbReference type="PIRSF" id="PIRSF006488">
    <property type="entry name" value="Exonuc_VII_S"/>
    <property type="match status" value="1"/>
</dbReference>
<dbReference type="SUPFAM" id="SSF116842">
    <property type="entry name" value="XseB-like"/>
    <property type="match status" value="1"/>
</dbReference>
<accession>A0A430AYC7</accession>
<comment type="subcellular location">
    <subcellularLocation>
        <location evidence="6">Cytoplasm</location>
    </subcellularLocation>
</comment>
<dbReference type="NCBIfam" id="TIGR01280">
    <property type="entry name" value="xseB"/>
    <property type="match status" value="1"/>
</dbReference>
<comment type="similarity">
    <text evidence="1 6">Belongs to the XseB family.</text>
</comment>
<organism evidence="7 8">
    <name type="scientific">Vagococcus elongatus</name>
    <dbReference type="NCBI Taxonomy" id="180344"/>
    <lineage>
        <taxon>Bacteria</taxon>
        <taxon>Bacillati</taxon>
        <taxon>Bacillota</taxon>
        <taxon>Bacilli</taxon>
        <taxon>Lactobacillales</taxon>
        <taxon>Enterococcaceae</taxon>
        <taxon>Vagococcus</taxon>
    </lineage>
</organism>
<evidence type="ECO:0000256" key="2">
    <source>
        <dbReference type="ARBA" id="ARBA00022490"/>
    </source>
</evidence>
<comment type="function">
    <text evidence="6">Bidirectionally degrades single-stranded DNA into large acid-insoluble oligonucleotides, which are then degraded further into small acid-soluble oligonucleotides.</text>
</comment>
<comment type="catalytic activity">
    <reaction evidence="6">
        <text>Exonucleolytic cleavage in either 5'- to 3'- or 3'- to 5'-direction to yield nucleoside 5'-phosphates.</text>
        <dbReference type="EC" id="3.1.11.6"/>
    </reaction>
</comment>
<dbReference type="GO" id="GO:0006308">
    <property type="term" value="P:DNA catabolic process"/>
    <property type="evidence" value="ECO:0007669"/>
    <property type="project" value="UniProtKB-UniRule"/>
</dbReference>
<dbReference type="InterPro" id="IPR003761">
    <property type="entry name" value="Exonuc_VII_S"/>
</dbReference>
<comment type="caution">
    <text evidence="7">The sequence shown here is derived from an EMBL/GenBank/DDBJ whole genome shotgun (WGS) entry which is preliminary data.</text>
</comment>
<dbReference type="InterPro" id="IPR037004">
    <property type="entry name" value="Exonuc_VII_ssu_sf"/>
</dbReference>
<dbReference type="GO" id="GO:0005829">
    <property type="term" value="C:cytosol"/>
    <property type="evidence" value="ECO:0007669"/>
    <property type="project" value="TreeGrafter"/>
</dbReference>
<dbReference type="Pfam" id="PF02609">
    <property type="entry name" value="Exonuc_VII_S"/>
    <property type="match status" value="1"/>
</dbReference>
<evidence type="ECO:0000313" key="7">
    <source>
        <dbReference type="EMBL" id="RSU13046.1"/>
    </source>
</evidence>
<dbReference type="GO" id="GO:0009318">
    <property type="term" value="C:exodeoxyribonuclease VII complex"/>
    <property type="evidence" value="ECO:0007669"/>
    <property type="project" value="UniProtKB-UniRule"/>
</dbReference>
<dbReference type="RefSeq" id="WP_126808058.1">
    <property type="nucleotide sequence ID" value="NZ_NGKA01000006.1"/>
</dbReference>
<dbReference type="PANTHER" id="PTHR34137:SF1">
    <property type="entry name" value="EXODEOXYRIBONUCLEASE 7 SMALL SUBUNIT"/>
    <property type="match status" value="1"/>
</dbReference>
<protein>
    <recommendedName>
        <fullName evidence="6">Exodeoxyribonuclease 7 small subunit</fullName>
        <ecNumber evidence="6">3.1.11.6</ecNumber>
    </recommendedName>
    <alternativeName>
        <fullName evidence="6">Exodeoxyribonuclease VII small subunit</fullName>
        <shortName evidence="6">Exonuclease VII small subunit</shortName>
    </alternativeName>
</protein>